<evidence type="ECO:0000313" key="1">
    <source>
        <dbReference type="EMBL" id="QCL09181.1"/>
    </source>
</evidence>
<name>A0A7S4ZTP9_RHIRH</name>
<gene>
    <name evidence="1" type="ORF">pC5.7b_313</name>
</gene>
<sequence length="37" mass="4303">MIQQVPIYPDGLIFHQSFLFPYLKLRVAFSYAIISVS</sequence>
<geneLocation type="plasmid" evidence="1">
    <name>pC5.7b</name>
</geneLocation>
<proteinExistence type="predicted"/>
<accession>A0A7S4ZTP9</accession>
<dbReference type="EMBL" id="MK318968">
    <property type="protein sequence ID" value="QCL09181.1"/>
    <property type="molecule type" value="Genomic_DNA"/>
</dbReference>
<reference evidence="1" key="1">
    <citation type="submission" date="2018-12" db="EMBL/GenBank/DDBJ databases">
        <title>Three Rhizobium rhizogenes strains isolated from the same crown gall tumor carry diverse plasmids.</title>
        <authorList>
            <person name="Pulawska J."/>
            <person name="Kuzmanovic N."/>
        </authorList>
    </citation>
    <scope>NUCLEOTIDE SEQUENCE</scope>
    <source>
        <strain evidence="1">C5.7</strain>
        <plasmid evidence="1">pC5.7b</plasmid>
    </source>
</reference>
<organism evidence="1">
    <name type="scientific">Rhizobium rhizogenes</name>
    <name type="common">Agrobacterium rhizogenes</name>
    <dbReference type="NCBI Taxonomy" id="359"/>
    <lineage>
        <taxon>Bacteria</taxon>
        <taxon>Pseudomonadati</taxon>
        <taxon>Pseudomonadota</taxon>
        <taxon>Alphaproteobacteria</taxon>
        <taxon>Hyphomicrobiales</taxon>
        <taxon>Rhizobiaceae</taxon>
        <taxon>Rhizobium/Agrobacterium group</taxon>
        <taxon>Rhizobium</taxon>
    </lineage>
</organism>
<keyword evidence="1" id="KW-0614">Plasmid</keyword>
<dbReference type="AlphaFoldDB" id="A0A7S4ZTP9"/>
<protein>
    <submittedName>
        <fullName evidence="1">Uncharacterized protein</fullName>
    </submittedName>
</protein>